<sequence>MRPYICFIFLFVLILVSAAEEYDEDTDSLQDIQKPDDLDGVNLPFYGGIGKRLLQNYRKLMEKNAATKDFLRMYLKLKQY</sequence>
<reference evidence="3" key="1">
    <citation type="submission" date="2022-11" db="UniProtKB">
        <authorList>
            <consortium name="WormBaseParasite"/>
        </authorList>
    </citation>
    <scope>IDENTIFICATION</scope>
</reference>
<keyword evidence="2" id="KW-1185">Reference proteome</keyword>
<evidence type="ECO:0000256" key="1">
    <source>
        <dbReference type="SAM" id="SignalP"/>
    </source>
</evidence>
<name>A0A914UZG3_9BILA</name>
<dbReference type="WBParaSite" id="PSAMB.scaffold138size73596.g2594.t1">
    <property type="protein sequence ID" value="PSAMB.scaffold138size73596.g2594.t1"/>
    <property type="gene ID" value="PSAMB.scaffold138size73596.g2594"/>
</dbReference>
<protein>
    <submittedName>
        <fullName evidence="3">Uncharacterized protein</fullName>
    </submittedName>
</protein>
<evidence type="ECO:0000313" key="3">
    <source>
        <dbReference type="WBParaSite" id="PSAMB.scaffold138size73596.g2594.t1"/>
    </source>
</evidence>
<keyword evidence="1" id="KW-0732">Signal</keyword>
<evidence type="ECO:0000313" key="2">
    <source>
        <dbReference type="Proteomes" id="UP000887566"/>
    </source>
</evidence>
<organism evidence="2 3">
    <name type="scientific">Plectus sambesii</name>
    <dbReference type="NCBI Taxonomy" id="2011161"/>
    <lineage>
        <taxon>Eukaryota</taxon>
        <taxon>Metazoa</taxon>
        <taxon>Ecdysozoa</taxon>
        <taxon>Nematoda</taxon>
        <taxon>Chromadorea</taxon>
        <taxon>Plectida</taxon>
        <taxon>Plectina</taxon>
        <taxon>Plectoidea</taxon>
        <taxon>Plectidae</taxon>
        <taxon>Plectus</taxon>
    </lineage>
</organism>
<feature type="signal peptide" evidence="1">
    <location>
        <begin position="1"/>
        <end position="18"/>
    </location>
</feature>
<proteinExistence type="predicted"/>
<feature type="chain" id="PRO_5037873459" evidence="1">
    <location>
        <begin position="19"/>
        <end position="80"/>
    </location>
</feature>
<dbReference type="Proteomes" id="UP000887566">
    <property type="component" value="Unplaced"/>
</dbReference>
<accession>A0A914UZG3</accession>
<dbReference type="AlphaFoldDB" id="A0A914UZG3"/>